<keyword evidence="3" id="KW-1185">Reference proteome</keyword>
<gene>
    <name evidence="2" type="ORF">HaLaN_15411</name>
</gene>
<proteinExistence type="predicted"/>
<name>A0A699ZRL1_HAELA</name>
<sequence>MDGNRWVPSTGLQASPGDAAEVAEKPAAEEGPEAELPVYDENKAWEDWSMGSYTTNVEAKAEAKEAEDGPQRRRSKTDTIRSKWNEPCAPNSIFTTKWLMLTLVMLMKSRKWLRADMEVIINLCCVLLGPVHNFPVSWYLFQEVMNHEDNLEAEKTLHVCNGLHCRGYTYPHLRRDQYEQHKDQRCPQCEERRFSAKKVKGSCGRLTRWHVVPRWSMYYFGVKSTIQALFDRPSFLEFFNMGLNRDTSQGSYRASAAAKKTRDKLEQKVPGSNIFDDLTSFLFDLGMDFLTVNGQSVGVLGLRARDVPRHVQGRDACIAMLAIFLKTAIYNKISITINKIEHFFVPIFTTFMADLPARMKLTRCLGHSGGCPCMACKWYTSGQHPKHKGYHKQQEIEWTDPVTLITSIYTGHPHQDHMQLTDEQYDARGLLAQQEVEAALAAAHAANKPLKDSSIVYSAACRGARGVCVVTQHLSDFASSLDAFVMPTYHTFCLGVLRDFIDYLLSTASSLSTQAKTTIRERQAALHIPTDYGRKPTCCIDDRGHWIIEDYLHFIFTTCTMLFAGLLDYKQSRDDKQGTKQATEAAHMAIRKYAYFMEEWSVDMKITEDMYKPNLHILECQSGRQEKRRGLMHLDLEMWVERLMQYFKSWVGSHAVPMNLELSVAMKEELVRKGRAEHAKGDYADGVGAPGLESVRGDDEPADDVVLGPTQRCVLKGCRMPQPSSLAGPHSKTLKLAVLAYVRLQRSMNEDFPWTEQHVHMIFPSSSGVAPDYDDHVLFFRRAECNEEVIHSSEYKRVKVRNSTWIQADYDLGDGKTEHNAAHVLFWVRLQHPAPPEPMQSDSGSSEPMYLRLAAARLFNMSKSDEEPEASIACYHSYGLPATDSNGEAVVVPQGQKSGLVRGVGPNNLYMVDGETIRYKLVCCFPHGEEHGHMMFQQYVSTTVRDA</sequence>
<dbReference type="AlphaFoldDB" id="A0A699ZRL1"/>
<reference evidence="2 3" key="1">
    <citation type="submission" date="2020-02" db="EMBL/GenBank/DDBJ databases">
        <title>Draft genome sequence of Haematococcus lacustris strain NIES-144.</title>
        <authorList>
            <person name="Morimoto D."/>
            <person name="Nakagawa S."/>
            <person name="Yoshida T."/>
            <person name="Sawayama S."/>
        </authorList>
    </citation>
    <scope>NUCLEOTIDE SEQUENCE [LARGE SCALE GENOMIC DNA]</scope>
    <source>
        <strain evidence="2 3">NIES-144</strain>
    </source>
</reference>
<accession>A0A699ZRL1</accession>
<evidence type="ECO:0000313" key="2">
    <source>
        <dbReference type="EMBL" id="GFH18582.1"/>
    </source>
</evidence>
<evidence type="ECO:0000256" key="1">
    <source>
        <dbReference type="SAM" id="MobiDB-lite"/>
    </source>
</evidence>
<organism evidence="2 3">
    <name type="scientific">Haematococcus lacustris</name>
    <name type="common">Green alga</name>
    <name type="synonym">Haematococcus pluvialis</name>
    <dbReference type="NCBI Taxonomy" id="44745"/>
    <lineage>
        <taxon>Eukaryota</taxon>
        <taxon>Viridiplantae</taxon>
        <taxon>Chlorophyta</taxon>
        <taxon>core chlorophytes</taxon>
        <taxon>Chlorophyceae</taxon>
        <taxon>CS clade</taxon>
        <taxon>Chlamydomonadales</taxon>
        <taxon>Haematococcaceae</taxon>
        <taxon>Haematococcus</taxon>
    </lineage>
</organism>
<feature type="region of interest" description="Disordered" evidence="1">
    <location>
        <begin position="1"/>
        <end position="38"/>
    </location>
</feature>
<dbReference type="Proteomes" id="UP000485058">
    <property type="component" value="Unassembled WGS sequence"/>
</dbReference>
<evidence type="ECO:0000313" key="3">
    <source>
        <dbReference type="Proteomes" id="UP000485058"/>
    </source>
</evidence>
<feature type="region of interest" description="Disordered" evidence="1">
    <location>
        <begin position="59"/>
        <end position="81"/>
    </location>
</feature>
<protein>
    <submittedName>
        <fullName evidence="2">Uncharacterized protein</fullName>
    </submittedName>
</protein>
<dbReference type="EMBL" id="BLLF01001323">
    <property type="protein sequence ID" value="GFH18582.1"/>
    <property type="molecule type" value="Genomic_DNA"/>
</dbReference>
<comment type="caution">
    <text evidence="2">The sequence shown here is derived from an EMBL/GenBank/DDBJ whole genome shotgun (WGS) entry which is preliminary data.</text>
</comment>